<evidence type="ECO:0000256" key="2">
    <source>
        <dbReference type="SAM" id="Phobius"/>
    </source>
</evidence>
<dbReference type="GO" id="GO:0046475">
    <property type="term" value="P:glycerophospholipid catabolic process"/>
    <property type="evidence" value="ECO:0007669"/>
    <property type="project" value="TreeGrafter"/>
</dbReference>
<keyword evidence="1" id="KW-0443">Lipid metabolism</keyword>
<organism evidence="4 5">
    <name type="scientific">Mesorhizobium loti R88b</name>
    <dbReference type="NCBI Taxonomy" id="935548"/>
    <lineage>
        <taxon>Bacteria</taxon>
        <taxon>Pseudomonadati</taxon>
        <taxon>Pseudomonadota</taxon>
        <taxon>Alphaproteobacteria</taxon>
        <taxon>Hyphomicrobiales</taxon>
        <taxon>Phyllobacteriaceae</taxon>
        <taxon>Mesorhizobium</taxon>
    </lineage>
</organism>
<gene>
    <name evidence="4" type="ORF">EB235_16720</name>
</gene>
<reference evidence="4 5" key="1">
    <citation type="submission" date="2018-10" db="EMBL/GenBank/DDBJ databases">
        <authorList>
            <person name="Perry B.J."/>
            <person name="Sullivan J.T."/>
            <person name="Murphy R.J.T."/>
            <person name="Ramsay J.P."/>
            <person name="Ronson C.W."/>
        </authorList>
    </citation>
    <scope>NUCLEOTIDE SEQUENCE [LARGE SCALE GENOMIC DNA]</scope>
    <source>
        <strain evidence="4 5">R88b</strain>
    </source>
</reference>
<feature type="domain" description="PNPLA" evidence="3">
    <location>
        <begin position="27"/>
        <end position="84"/>
    </location>
</feature>
<accession>A0A6M7WNC1</accession>
<dbReference type="InterPro" id="IPR002641">
    <property type="entry name" value="PNPLA_dom"/>
</dbReference>
<dbReference type="GO" id="GO:0005829">
    <property type="term" value="C:cytosol"/>
    <property type="evidence" value="ECO:0007669"/>
    <property type="project" value="TreeGrafter"/>
</dbReference>
<protein>
    <recommendedName>
        <fullName evidence="3">PNPLA domain-containing protein</fullName>
    </recommendedName>
</protein>
<feature type="transmembrane region" description="Helical" evidence="2">
    <location>
        <begin position="391"/>
        <end position="413"/>
    </location>
</feature>
<dbReference type="SUPFAM" id="SSF52151">
    <property type="entry name" value="FabD/lysophospholipase-like"/>
    <property type="match status" value="1"/>
</dbReference>
<feature type="transmembrane region" description="Helical" evidence="2">
    <location>
        <begin position="425"/>
        <end position="444"/>
    </location>
</feature>
<feature type="transmembrane region" description="Helical" evidence="2">
    <location>
        <begin position="212"/>
        <end position="237"/>
    </location>
</feature>
<feature type="transmembrane region" description="Helical" evidence="2">
    <location>
        <begin position="139"/>
        <end position="168"/>
    </location>
</feature>
<evidence type="ECO:0000313" key="5">
    <source>
        <dbReference type="Proteomes" id="UP000503017"/>
    </source>
</evidence>
<feature type="transmembrane region" description="Helical" evidence="2">
    <location>
        <begin position="356"/>
        <end position="379"/>
    </location>
</feature>
<keyword evidence="2" id="KW-0812">Transmembrane</keyword>
<evidence type="ECO:0000259" key="3">
    <source>
        <dbReference type="Pfam" id="PF01734"/>
    </source>
</evidence>
<evidence type="ECO:0000313" key="4">
    <source>
        <dbReference type="EMBL" id="QKD02946.1"/>
    </source>
</evidence>
<dbReference type="PANTHER" id="PTHR10728">
    <property type="entry name" value="CYTOSOLIC PHOSPHOLIPASE A2"/>
    <property type="match status" value="1"/>
</dbReference>
<keyword evidence="2" id="KW-1133">Transmembrane helix</keyword>
<dbReference type="GO" id="GO:0004623">
    <property type="term" value="F:phospholipase A2 activity"/>
    <property type="evidence" value="ECO:0007669"/>
    <property type="project" value="TreeGrafter"/>
</dbReference>
<dbReference type="PANTHER" id="PTHR10728:SF40">
    <property type="entry name" value="PATATIN FAMILY PROTEIN"/>
    <property type="match status" value="1"/>
</dbReference>
<keyword evidence="2" id="KW-0472">Membrane</keyword>
<dbReference type="Proteomes" id="UP000503017">
    <property type="component" value="Chromosome"/>
</dbReference>
<evidence type="ECO:0000256" key="1">
    <source>
        <dbReference type="ARBA" id="ARBA00023098"/>
    </source>
</evidence>
<dbReference type="EMBL" id="CP033367">
    <property type="protein sequence ID" value="QKD02946.1"/>
    <property type="molecule type" value="Genomic_DNA"/>
</dbReference>
<sequence length="830" mass="90633">MHLDEDDMLREEMAYLWGASKPNLTGIALSGGGIRSGIVALGVLQVFASSGLLKRFDYVSTVSGGGYIGSALSWFWSNKRASEERQLSQTPVPDFGADSHNFPYQDADDGSQPSSAAAKNLEFLRRHGSYLTSGDGIGFAGLIVAVIRTIILSLIVWLPVLVFMFGMIEFFDHEITPQPVAESLSSCNILWIINFDDCSSPTALKVLSLQPFYAALIALAVLLIILFLLGLILLAFLSRVQTDSTIRARSWLRTVSRIVIRCTLAAAVLVYVVVKWRSIDQIQPMMAAFLLLIAFTCGGVFAWAIGEMLGPANSAYHLRRAFEKWSSFFLPFVVTMMFLGSLPILTAGLSGPGLSLYNSLGGLISLLSGVVTALYGYYLKAKSLLPGLAGQVLAPLGSVVFIAGLLLVSQFAAHELVSPDNPPGTSFPAIIAICLFFIAFGLGWRSSVNGIGLHRFYRDRLMETFMPMLSAIETGTARKSDVADILSIKDIDQPATQASNGRTERTRPYHLVNAHAIMINDPDAKVALRGGDNFLMSAHLIGSTTTGWIRTTDYLDRYGPLTLATAMAASGAAANANAGYIGTGVTRERFVSAAMALLNIRLGVWVGNPGAITQWNRRFAKWIWTAMPTYFRPVLTCGIFGVGNHSRAPFLELSDGGHFENLGLYELVRRKLKLIVVVDAEEDSSIHLPALVSSINRIREDFGAFVSFVDMKGPELLIGRNSDSYPSGALLARSPYIVGEITYKDNTKGALIYMKATMTTGLDFTTEGYKASNPDFPHQSTTDQFFDPDQFEAYRDLGKKSCARMIKQLDLENYFLEPSILVKAFRSLTL</sequence>
<proteinExistence type="predicted"/>
<dbReference type="Gene3D" id="3.40.1090.10">
    <property type="entry name" value="Cytosolic phospholipase A2 catalytic domain"/>
    <property type="match status" value="2"/>
</dbReference>
<dbReference type="Pfam" id="PF01734">
    <property type="entry name" value="Patatin"/>
    <property type="match status" value="1"/>
</dbReference>
<dbReference type="AlphaFoldDB" id="A0A6M7WNC1"/>
<name>A0A6M7WNC1_RHILI</name>
<feature type="transmembrane region" description="Helical" evidence="2">
    <location>
        <begin position="286"/>
        <end position="306"/>
    </location>
</feature>
<dbReference type="InterPro" id="IPR016035">
    <property type="entry name" value="Acyl_Trfase/lysoPLipase"/>
</dbReference>
<feature type="transmembrane region" description="Helical" evidence="2">
    <location>
        <begin position="258"/>
        <end position="274"/>
    </location>
</feature>
<feature type="transmembrane region" description="Helical" evidence="2">
    <location>
        <begin position="327"/>
        <end position="350"/>
    </location>
</feature>